<dbReference type="Proteomes" id="UP000005396">
    <property type="component" value="Unassembled WGS sequence"/>
</dbReference>
<sequence>MADFAHVSRIHIEPGVILSLSPCSDLLTTICISLNA</sequence>
<name>A8RNA8_ENTBW</name>
<dbReference type="PaxDb" id="411902-CLOBOL_02149"/>
<evidence type="ECO:0000313" key="1">
    <source>
        <dbReference type="EMBL" id="EDP17572.1"/>
    </source>
</evidence>
<dbReference type="EMBL" id="ABCC02000022">
    <property type="protein sequence ID" value="EDP17572.1"/>
    <property type="molecule type" value="Genomic_DNA"/>
</dbReference>
<dbReference type="HOGENOM" id="CLU_3355383_0_0_9"/>
<protein>
    <submittedName>
        <fullName evidence="1">Uncharacterized protein</fullName>
    </submittedName>
</protein>
<evidence type="ECO:0000313" key="2">
    <source>
        <dbReference type="Proteomes" id="UP000005396"/>
    </source>
</evidence>
<gene>
    <name evidence="1" type="ORF">CLOBOL_02149</name>
</gene>
<reference evidence="1 2" key="2">
    <citation type="submission" date="2007-09" db="EMBL/GenBank/DDBJ databases">
        <title>Draft genome sequence of Clostridium bolteae (ATCC BAA-613).</title>
        <authorList>
            <person name="Sudarsanam P."/>
            <person name="Ley R."/>
            <person name="Guruge J."/>
            <person name="Turnbaugh P.J."/>
            <person name="Mahowald M."/>
            <person name="Liep D."/>
            <person name="Gordon J."/>
        </authorList>
    </citation>
    <scope>NUCLEOTIDE SEQUENCE [LARGE SCALE GENOMIC DNA]</scope>
    <source>
        <strain evidence="2">ATCC BAA-613 / DSM 15670 / CCUG 46953 / JCM 12243 / WAL 16351</strain>
    </source>
</reference>
<proteinExistence type="predicted"/>
<comment type="caution">
    <text evidence="1">The sequence shown here is derived from an EMBL/GenBank/DDBJ whole genome shotgun (WGS) entry which is preliminary data.</text>
</comment>
<accession>A8RNA8</accession>
<organism evidence="1 2">
    <name type="scientific">Enterocloster bolteae (strain ATCC BAA-613 / DSM 15670 / CCUG 46953 / JCM 12243 / WAL 16351)</name>
    <name type="common">Clostridium bolteae</name>
    <dbReference type="NCBI Taxonomy" id="411902"/>
    <lineage>
        <taxon>Bacteria</taxon>
        <taxon>Bacillati</taxon>
        <taxon>Bacillota</taxon>
        <taxon>Clostridia</taxon>
        <taxon>Lachnospirales</taxon>
        <taxon>Lachnospiraceae</taxon>
        <taxon>Enterocloster</taxon>
    </lineage>
</organism>
<dbReference type="AlphaFoldDB" id="A8RNA8"/>
<reference evidence="1 2" key="1">
    <citation type="submission" date="2007-08" db="EMBL/GenBank/DDBJ databases">
        <authorList>
            <person name="Fulton L."/>
            <person name="Clifton S."/>
            <person name="Fulton B."/>
            <person name="Xu J."/>
            <person name="Minx P."/>
            <person name="Pepin K.H."/>
            <person name="Johnson M."/>
            <person name="Thiruvilangam P."/>
            <person name="Bhonagiri V."/>
            <person name="Nash W.E."/>
            <person name="Mardis E.R."/>
            <person name="Wilson R.K."/>
        </authorList>
    </citation>
    <scope>NUCLEOTIDE SEQUENCE [LARGE SCALE GENOMIC DNA]</scope>
    <source>
        <strain evidence="2">ATCC BAA-613 / DSM 15670 / CCUG 46953 / JCM 12243 / WAL 16351</strain>
    </source>
</reference>